<dbReference type="AlphaFoldDB" id="A0AAW1P370"/>
<evidence type="ECO:0000313" key="3">
    <source>
        <dbReference type="Proteomes" id="UP001489004"/>
    </source>
</evidence>
<name>A0AAW1P370_9CHLO</name>
<gene>
    <name evidence="2" type="ORF">WJX72_007555</name>
</gene>
<accession>A0AAW1P370</accession>
<dbReference type="InterPro" id="IPR029147">
    <property type="entry name" value="CFAP77"/>
</dbReference>
<evidence type="ECO:0000256" key="1">
    <source>
        <dbReference type="SAM" id="MobiDB-lite"/>
    </source>
</evidence>
<comment type="caution">
    <text evidence="2">The sequence shown here is derived from an EMBL/GenBank/DDBJ whole genome shotgun (WGS) entry which is preliminary data.</text>
</comment>
<sequence>MKTNVLVQKVELGKVKRTTFQHPAEDKIFGITRAVDAEGAREVSMIWREHQPNPDDKPGPDFRAMNKLAATSGLTDSHDQRTFREHHSVTLKTGHAVSHPAPLLPSDRNRDFVYGRPSTYKTMEEIRVVGRENPNMKQLMQGAYTWEWMKMNQDRAERSGAGLVHRDPARPTKASLGHSSHAAVMARAPSADKSTFKLSKFKQAKSKIDNKRV</sequence>
<dbReference type="Proteomes" id="UP001489004">
    <property type="component" value="Unassembled WGS sequence"/>
</dbReference>
<proteinExistence type="predicted"/>
<dbReference type="EMBL" id="JALJOR010000021">
    <property type="protein sequence ID" value="KAK9803407.1"/>
    <property type="molecule type" value="Genomic_DNA"/>
</dbReference>
<protein>
    <recommendedName>
        <fullName evidence="4">Flagellar associated protein</fullName>
    </recommendedName>
</protein>
<dbReference type="PANTHER" id="PTHR28617:SF1">
    <property type="entry name" value="CILIA- AND FLAGELLA-ASSOCIATED PROTEIN 77"/>
    <property type="match status" value="1"/>
</dbReference>
<keyword evidence="3" id="KW-1185">Reference proteome</keyword>
<evidence type="ECO:0008006" key="4">
    <source>
        <dbReference type="Google" id="ProtNLM"/>
    </source>
</evidence>
<feature type="region of interest" description="Disordered" evidence="1">
    <location>
        <begin position="89"/>
        <end position="110"/>
    </location>
</feature>
<feature type="region of interest" description="Disordered" evidence="1">
    <location>
        <begin position="186"/>
        <end position="213"/>
    </location>
</feature>
<dbReference type="PANTHER" id="PTHR28617">
    <property type="entry name" value="CILIA- AND FLAGELLA-ASSOCIATED PROTEIN 77"/>
    <property type="match status" value="1"/>
</dbReference>
<organism evidence="2 3">
    <name type="scientific">[Myrmecia] bisecta</name>
    <dbReference type="NCBI Taxonomy" id="41462"/>
    <lineage>
        <taxon>Eukaryota</taxon>
        <taxon>Viridiplantae</taxon>
        <taxon>Chlorophyta</taxon>
        <taxon>core chlorophytes</taxon>
        <taxon>Trebouxiophyceae</taxon>
        <taxon>Trebouxiales</taxon>
        <taxon>Trebouxiaceae</taxon>
        <taxon>Myrmecia</taxon>
    </lineage>
</organism>
<reference evidence="2 3" key="1">
    <citation type="journal article" date="2024" name="Nat. Commun.">
        <title>Phylogenomics reveals the evolutionary origins of lichenization in chlorophyte algae.</title>
        <authorList>
            <person name="Puginier C."/>
            <person name="Libourel C."/>
            <person name="Otte J."/>
            <person name="Skaloud P."/>
            <person name="Haon M."/>
            <person name="Grisel S."/>
            <person name="Petersen M."/>
            <person name="Berrin J.G."/>
            <person name="Delaux P.M."/>
            <person name="Dal Grande F."/>
            <person name="Keller J."/>
        </authorList>
    </citation>
    <scope>NUCLEOTIDE SEQUENCE [LARGE SCALE GENOMIC DNA]</scope>
    <source>
        <strain evidence="2 3">SAG 2043</strain>
    </source>
</reference>
<evidence type="ECO:0000313" key="2">
    <source>
        <dbReference type="EMBL" id="KAK9803407.1"/>
    </source>
</evidence>
<dbReference type="Pfam" id="PF14825">
    <property type="entry name" value="CFAP77"/>
    <property type="match status" value="1"/>
</dbReference>